<dbReference type="OrthoDB" id="10388550at2759"/>
<sequence length="183" mass="20837">MATDDDDIDRYPLFLQRTSATATVHCQFCCYGALVAPPHPQDEDEHGGDEENELNGDDDDDDDDDCGRRWWQRQRRRRRGRDDDAGSDEDDDEEKQICKLLPVLSPFPAAFSEGSGITFAMFEEKINSPEVREYFSAMGLDILAAFASAMDIQRIIHEQPLGRNWLIRSQGKFHTHLDGILMA</sequence>
<feature type="compositionally biased region" description="Acidic residues" evidence="1">
    <location>
        <begin position="42"/>
        <end position="65"/>
    </location>
</feature>
<evidence type="ECO:0000256" key="1">
    <source>
        <dbReference type="SAM" id="MobiDB-lite"/>
    </source>
</evidence>
<keyword evidence="3" id="KW-1185">Reference proteome</keyword>
<name>A0A1Q9DKQ6_SYMMI</name>
<dbReference type="Proteomes" id="UP000186817">
    <property type="component" value="Unassembled WGS sequence"/>
</dbReference>
<feature type="compositionally biased region" description="Acidic residues" evidence="1">
    <location>
        <begin position="85"/>
        <end position="94"/>
    </location>
</feature>
<proteinExistence type="predicted"/>
<reference evidence="2 3" key="1">
    <citation type="submission" date="2016-02" db="EMBL/GenBank/DDBJ databases">
        <title>Genome analysis of coral dinoflagellate symbionts highlights evolutionary adaptations to a symbiotic lifestyle.</title>
        <authorList>
            <person name="Aranda M."/>
            <person name="Li Y."/>
            <person name="Liew Y.J."/>
            <person name="Baumgarten S."/>
            <person name="Simakov O."/>
            <person name="Wilson M."/>
            <person name="Piel J."/>
            <person name="Ashoor H."/>
            <person name="Bougouffa S."/>
            <person name="Bajic V.B."/>
            <person name="Ryu T."/>
            <person name="Ravasi T."/>
            <person name="Bayer T."/>
            <person name="Micklem G."/>
            <person name="Kim H."/>
            <person name="Bhak J."/>
            <person name="Lajeunesse T.C."/>
            <person name="Voolstra C.R."/>
        </authorList>
    </citation>
    <scope>NUCLEOTIDE SEQUENCE [LARGE SCALE GENOMIC DNA]</scope>
    <source>
        <strain evidence="2 3">CCMP2467</strain>
    </source>
</reference>
<comment type="caution">
    <text evidence="2">The sequence shown here is derived from an EMBL/GenBank/DDBJ whole genome shotgun (WGS) entry which is preliminary data.</text>
</comment>
<feature type="compositionally biased region" description="Basic residues" evidence="1">
    <location>
        <begin position="70"/>
        <end position="79"/>
    </location>
</feature>
<organism evidence="2 3">
    <name type="scientific">Symbiodinium microadriaticum</name>
    <name type="common">Dinoflagellate</name>
    <name type="synonym">Zooxanthella microadriatica</name>
    <dbReference type="NCBI Taxonomy" id="2951"/>
    <lineage>
        <taxon>Eukaryota</taxon>
        <taxon>Sar</taxon>
        <taxon>Alveolata</taxon>
        <taxon>Dinophyceae</taxon>
        <taxon>Suessiales</taxon>
        <taxon>Symbiodiniaceae</taxon>
        <taxon>Symbiodinium</taxon>
    </lineage>
</organism>
<evidence type="ECO:0000313" key="3">
    <source>
        <dbReference type="Proteomes" id="UP000186817"/>
    </source>
</evidence>
<evidence type="ECO:0000313" key="2">
    <source>
        <dbReference type="EMBL" id="OLP95766.1"/>
    </source>
</evidence>
<protein>
    <submittedName>
        <fullName evidence="2">Uncharacterized protein</fullName>
    </submittedName>
</protein>
<dbReference type="EMBL" id="LSRX01000491">
    <property type="protein sequence ID" value="OLP95766.1"/>
    <property type="molecule type" value="Genomic_DNA"/>
</dbReference>
<accession>A0A1Q9DKQ6</accession>
<dbReference type="AlphaFoldDB" id="A0A1Q9DKQ6"/>
<gene>
    <name evidence="2" type="ORF">AK812_SmicGene22078</name>
</gene>
<feature type="region of interest" description="Disordered" evidence="1">
    <location>
        <begin position="37"/>
        <end position="94"/>
    </location>
</feature>